<evidence type="ECO:0000256" key="6">
    <source>
        <dbReference type="SAM" id="SignalP"/>
    </source>
</evidence>
<dbReference type="Pfam" id="PF07705">
    <property type="entry name" value="CARDB"/>
    <property type="match status" value="2"/>
</dbReference>
<comment type="subcellular location">
    <subcellularLocation>
        <location evidence="1">Secreted</location>
    </subcellularLocation>
</comment>
<dbReference type="Pfam" id="PF18884">
    <property type="entry name" value="TSP3_bac"/>
    <property type="match status" value="2"/>
</dbReference>
<evidence type="ECO:0000256" key="5">
    <source>
        <dbReference type="SAM" id="MobiDB-lite"/>
    </source>
</evidence>
<dbReference type="InterPro" id="IPR013783">
    <property type="entry name" value="Ig-like_fold"/>
</dbReference>
<protein>
    <recommendedName>
        <fullName evidence="7">CARDB domain-containing protein</fullName>
    </recommendedName>
</protein>
<proteinExistence type="predicted"/>
<dbReference type="Gene3D" id="2.60.40.10">
    <property type="entry name" value="Immunoglobulins"/>
    <property type="match status" value="4"/>
</dbReference>
<reference evidence="8 9" key="1">
    <citation type="journal article" date="2016" name="Nat. Commun.">
        <title>Thousands of microbial genomes shed light on interconnected biogeochemical processes in an aquifer system.</title>
        <authorList>
            <person name="Anantharaman K."/>
            <person name="Brown C.T."/>
            <person name="Hug L.A."/>
            <person name="Sharon I."/>
            <person name="Castelle C.J."/>
            <person name="Probst A.J."/>
            <person name="Thomas B.C."/>
            <person name="Singh A."/>
            <person name="Wilkins M.J."/>
            <person name="Karaoz U."/>
            <person name="Brodie E.L."/>
            <person name="Williams K.H."/>
            <person name="Hubbard S.S."/>
            <person name="Banfield J.F."/>
        </authorList>
    </citation>
    <scope>NUCLEOTIDE SEQUENCE [LARGE SCALE GENOMIC DNA]</scope>
</reference>
<dbReference type="InterPro" id="IPR011635">
    <property type="entry name" value="CARDB"/>
</dbReference>
<keyword evidence="2" id="KW-0964">Secreted</keyword>
<evidence type="ECO:0000256" key="2">
    <source>
        <dbReference type="ARBA" id="ARBA00022525"/>
    </source>
</evidence>
<organism evidence="8 9">
    <name type="scientific">Candidatus Falkowbacteria bacterium RIFOXYA2_FULL_47_19</name>
    <dbReference type="NCBI Taxonomy" id="1797994"/>
    <lineage>
        <taxon>Bacteria</taxon>
        <taxon>Candidatus Falkowiibacteriota</taxon>
    </lineage>
</organism>
<gene>
    <name evidence="8" type="ORF">A2227_05825</name>
</gene>
<keyword evidence="3 6" id="KW-0732">Signal</keyword>
<dbReference type="EMBL" id="MFGB01000018">
    <property type="protein sequence ID" value="OGF25990.1"/>
    <property type="molecule type" value="Genomic_DNA"/>
</dbReference>
<feature type="domain" description="CARDB" evidence="7">
    <location>
        <begin position="153"/>
        <end position="261"/>
    </location>
</feature>
<evidence type="ECO:0000256" key="4">
    <source>
        <dbReference type="ARBA" id="ARBA00022837"/>
    </source>
</evidence>
<evidence type="ECO:0000313" key="9">
    <source>
        <dbReference type="Proteomes" id="UP000178367"/>
    </source>
</evidence>
<comment type="caution">
    <text evidence="8">The sequence shown here is derived from an EMBL/GenBank/DDBJ whole genome shotgun (WGS) entry which is preliminary data.</text>
</comment>
<dbReference type="InterPro" id="IPR059100">
    <property type="entry name" value="TSP3_bac"/>
</dbReference>
<feature type="chain" id="PRO_5009521215" description="CARDB domain-containing protein" evidence="6">
    <location>
        <begin position="31"/>
        <end position="815"/>
    </location>
</feature>
<dbReference type="Proteomes" id="UP000178367">
    <property type="component" value="Unassembled WGS sequence"/>
</dbReference>
<evidence type="ECO:0000259" key="7">
    <source>
        <dbReference type="Pfam" id="PF07705"/>
    </source>
</evidence>
<dbReference type="InterPro" id="IPR036116">
    <property type="entry name" value="FN3_sf"/>
</dbReference>
<dbReference type="SUPFAM" id="SSF49265">
    <property type="entry name" value="Fibronectin type III"/>
    <property type="match status" value="1"/>
</dbReference>
<accession>A0A1F5SH11</accession>
<name>A0A1F5SH11_9BACT</name>
<evidence type="ECO:0000256" key="3">
    <source>
        <dbReference type="ARBA" id="ARBA00022729"/>
    </source>
</evidence>
<keyword evidence="4" id="KW-0106">Calcium</keyword>
<feature type="domain" description="CARDB" evidence="7">
    <location>
        <begin position="272"/>
        <end position="394"/>
    </location>
</feature>
<feature type="compositionally biased region" description="Low complexity" evidence="5">
    <location>
        <begin position="600"/>
        <end position="622"/>
    </location>
</feature>
<evidence type="ECO:0000256" key="1">
    <source>
        <dbReference type="ARBA" id="ARBA00004613"/>
    </source>
</evidence>
<sequence length="815" mass="87899">MLVMSKFKFINLFFLFCGTLFFAASHNAQAASGYDLAVTALTVSPASPAMNVESTITVTVQNDDVNDLTDMTGLSSYDFTFDNFDITETTLPAVTADKPVKYKGTVSYKFKGMFNKIGNASLYFKVDPDDLLTERTLSNNYLRVSVAAVYPEDLTVSSIETFPKYPVAGEEYQVKVQVKNNGKRDLITNSGIKSYTYGFEGFTEKSKTIPDITLNNPLKVASTTYFTFIGSFATAGDKNLTFTIDVDDQMDENDETNNTKTVKQSVASRSAADLSVNPLAYSKKADEFVIDDDITITATVKNNSPYSLTATDGLLERDYGYAVGGDYVYDFPGIEITEVSHGNYPTPTRPLDPGITLTYTFKGKVKEAGKKTLSFRIDTNNDLAENNESNNIATGTITAFSSLEALRDFSITDAKIEFYGTDKARVSWKTSVLASGYVMYKSRGYDEYERFLASLGLKEWPKTANKTEHSVDLAGLKPGTEYFYVIKANTSYTAKESAVIPFSAPANNTVSLVSGPIAAINGAQAEIGWSADLLSAGKLFYRLSGTDKYAEKPSAINKDHVVKLDKLAAGTYEFYVTASTTAGTSVKSAVGGFRIGSAAASGNADTADTDADSTNADNSNAGTSAGSGETVTAAVKNQSLYSRLKGKIMLKVEDAGKAYYVNPTALTRHYLGRPADAFLVMREQGIGIANANLGKIPVGLAALTGTDTDGDGLSDIFEDAIKTDKNKADTDGDGFSDKDEIIKNYNPRGNGNLAVDAKFASEQAGKIFLQVEGAGEAWYVNPADGKRYFLGRPSDAFAVMRALGLGITNKDFETL</sequence>
<dbReference type="AlphaFoldDB" id="A0A1F5SH11"/>
<evidence type="ECO:0000313" key="8">
    <source>
        <dbReference type="EMBL" id="OGF25990.1"/>
    </source>
</evidence>
<feature type="region of interest" description="Disordered" evidence="5">
    <location>
        <begin position="600"/>
        <end position="629"/>
    </location>
</feature>
<feature type="signal peptide" evidence="6">
    <location>
        <begin position="1"/>
        <end position="30"/>
    </location>
</feature>